<comment type="caution">
    <text evidence="10">The sequence shown here is derived from an EMBL/GenBank/DDBJ whole genome shotgun (WGS) entry which is preliminary data.</text>
</comment>
<gene>
    <name evidence="8" type="primary">vapC</name>
    <name evidence="10" type="ORF">C1Y40_05698</name>
</gene>
<feature type="binding site" evidence="8">
    <location>
        <position position="10"/>
    </location>
    <ligand>
        <name>Mg(2+)</name>
        <dbReference type="ChEBI" id="CHEBI:18420"/>
    </ligand>
</feature>
<evidence type="ECO:0000256" key="5">
    <source>
        <dbReference type="ARBA" id="ARBA00022801"/>
    </source>
</evidence>
<feature type="binding site" evidence="8">
    <location>
        <position position="99"/>
    </location>
    <ligand>
        <name>Mg(2+)</name>
        <dbReference type="ChEBI" id="CHEBI:18420"/>
    </ligand>
</feature>
<keyword evidence="8" id="KW-0800">Toxin</keyword>
<dbReference type="Gene3D" id="3.40.50.1010">
    <property type="entry name" value="5'-nuclease"/>
    <property type="match status" value="1"/>
</dbReference>
<evidence type="ECO:0000313" key="11">
    <source>
        <dbReference type="Proteomes" id="UP000238296"/>
    </source>
</evidence>
<keyword evidence="2 8" id="KW-1277">Toxin-antitoxin system</keyword>
<dbReference type="PANTHER" id="PTHR33653">
    <property type="entry name" value="RIBONUCLEASE VAPC2"/>
    <property type="match status" value="1"/>
</dbReference>
<evidence type="ECO:0000256" key="1">
    <source>
        <dbReference type="ARBA" id="ARBA00001946"/>
    </source>
</evidence>
<keyword evidence="5 8" id="KW-0378">Hydrolase</keyword>
<feature type="domain" description="PIN" evidence="9">
    <location>
        <begin position="7"/>
        <end position="124"/>
    </location>
</feature>
<dbReference type="Pfam" id="PF01850">
    <property type="entry name" value="PIN"/>
    <property type="match status" value="1"/>
</dbReference>
<evidence type="ECO:0000256" key="8">
    <source>
        <dbReference type="HAMAP-Rule" id="MF_00265"/>
    </source>
</evidence>
<dbReference type="AlphaFoldDB" id="A0A2S8BBW3"/>
<comment type="cofactor">
    <cofactor evidence="1 8">
        <name>Mg(2+)</name>
        <dbReference type="ChEBI" id="CHEBI:18420"/>
    </cofactor>
</comment>
<keyword evidence="3 8" id="KW-0540">Nuclease</keyword>
<dbReference type="GO" id="GO:0016787">
    <property type="term" value="F:hydrolase activity"/>
    <property type="evidence" value="ECO:0007669"/>
    <property type="project" value="UniProtKB-KW"/>
</dbReference>
<dbReference type="GO" id="GO:0090729">
    <property type="term" value="F:toxin activity"/>
    <property type="evidence" value="ECO:0007669"/>
    <property type="project" value="UniProtKB-KW"/>
</dbReference>
<dbReference type="Proteomes" id="UP000238296">
    <property type="component" value="Unassembled WGS sequence"/>
</dbReference>
<evidence type="ECO:0000259" key="9">
    <source>
        <dbReference type="Pfam" id="PF01850"/>
    </source>
</evidence>
<reference evidence="10 11" key="1">
    <citation type="journal article" date="2017" name="Int. J. Syst. Evol. Microbiol.">
        <title>Mycobacterium talmoniae sp. nov., a slowly growing mycobacterium isolated from human respiratory samples.</title>
        <authorList>
            <person name="Davidson R.M."/>
            <person name="DeGroote M.A."/>
            <person name="Marola J.L."/>
            <person name="Buss S."/>
            <person name="Jones V."/>
            <person name="McNeil M.R."/>
            <person name="Freifeld A.G."/>
            <person name="Elaine Epperson L."/>
            <person name="Hasan N.A."/>
            <person name="Jackson M."/>
            <person name="Iwen P.C."/>
            <person name="Salfinger M."/>
            <person name="Strong M."/>
        </authorList>
    </citation>
    <scope>NUCLEOTIDE SEQUENCE [LARGE SCALE GENOMIC DNA]</scope>
    <source>
        <strain evidence="10 11">ATCC BAA-2683</strain>
    </source>
</reference>
<dbReference type="GO" id="GO:0000287">
    <property type="term" value="F:magnesium ion binding"/>
    <property type="evidence" value="ECO:0007669"/>
    <property type="project" value="UniProtKB-UniRule"/>
</dbReference>
<dbReference type="EC" id="3.1.-.-" evidence="8"/>
<evidence type="ECO:0000256" key="2">
    <source>
        <dbReference type="ARBA" id="ARBA00022649"/>
    </source>
</evidence>
<dbReference type="InterPro" id="IPR029060">
    <property type="entry name" value="PIN-like_dom_sf"/>
</dbReference>
<dbReference type="InterPro" id="IPR002716">
    <property type="entry name" value="PIN_dom"/>
</dbReference>
<evidence type="ECO:0000256" key="3">
    <source>
        <dbReference type="ARBA" id="ARBA00022722"/>
    </source>
</evidence>
<dbReference type="GO" id="GO:0004540">
    <property type="term" value="F:RNA nuclease activity"/>
    <property type="evidence" value="ECO:0007669"/>
    <property type="project" value="InterPro"/>
</dbReference>
<name>A0A2S8BBW3_9MYCO</name>
<organism evidence="10 11">
    <name type="scientific">Mycobacterium talmoniae</name>
    <dbReference type="NCBI Taxonomy" id="1858794"/>
    <lineage>
        <taxon>Bacteria</taxon>
        <taxon>Bacillati</taxon>
        <taxon>Actinomycetota</taxon>
        <taxon>Actinomycetes</taxon>
        <taxon>Mycobacteriales</taxon>
        <taxon>Mycobacteriaceae</taxon>
        <taxon>Mycobacterium</taxon>
    </lineage>
</organism>
<dbReference type="RefSeq" id="WP_083341964.1">
    <property type="nucleotide sequence ID" value="NZ_MLQM01000164.1"/>
</dbReference>
<protein>
    <recommendedName>
        <fullName evidence="8">Ribonuclease VapC</fullName>
        <shortName evidence="8">RNase VapC</shortName>
        <ecNumber evidence="8">3.1.-.-</ecNumber>
    </recommendedName>
    <alternativeName>
        <fullName evidence="8">Toxin VapC</fullName>
    </alternativeName>
</protein>
<dbReference type="InterPro" id="IPR050556">
    <property type="entry name" value="Type_II_TA_system_RNase"/>
</dbReference>
<dbReference type="InterPro" id="IPR022907">
    <property type="entry name" value="VapC_family"/>
</dbReference>
<evidence type="ECO:0000313" key="10">
    <source>
        <dbReference type="EMBL" id="PQM44142.1"/>
    </source>
</evidence>
<dbReference type="EMBL" id="PPEA01000950">
    <property type="protein sequence ID" value="PQM44142.1"/>
    <property type="molecule type" value="Genomic_DNA"/>
</dbReference>
<comment type="function">
    <text evidence="8">Toxic component of a toxin-antitoxin (TA) system. An RNase.</text>
</comment>
<comment type="similarity">
    <text evidence="7 8">Belongs to the PINc/VapC protein family.</text>
</comment>
<dbReference type="PANTHER" id="PTHR33653:SF1">
    <property type="entry name" value="RIBONUCLEASE VAPC2"/>
    <property type="match status" value="1"/>
</dbReference>
<evidence type="ECO:0000256" key="6">
    <source>
        <dbReference type="ARBA" id="ARBA00022842"/>
    </source>
</evidence>
<keyword evidence="4 8" id="KW-0479">Metal-binding</keyword>
<proteinExistence type="inferred from homology"/>
<dbReference type="SUPFAM" id="SSF88723">
    <property type="entry name" value="PIN domain-like"/>
    <property type="match status" value="1"/>
</dbReference>
<evidence type="ECO:0000256" key="4">
    <source>
        <dbReference type="ARBA" id="ARBA00022723"/>
    </source>
</evidence>
<sequence length="144" mass="15965">MALIARYLIDTSAAARMTHPEVASRLAPLIEGGVVATTAQLDAEALSSARSPADYAQLWSDRRLAYEYLPTNDEHWRTALDARRQLARTGRHRAVGMTDLLIATLADAHAVTLIHYDSDFDIAAEVLPFRHRWVVERGTLGDRG</sequence>
<evidence type="ECO:0000256" key="7">
    <source>
        <dbReference type="ARBA" id="ARBA00038093"/>
    </source>
</evidence>
<accession>A0A2S8BBW3</accession>
<dbReference type="HAMAP" id="MF_00265">
    <property type="entry name" value="VapC_Nob1"/>
    <property type="match status" value="1"/>
</dbReference>
<keyword evidence="6 8" id="KW-0460">Magnesium</keyword>